<dbReference type="GO" id="GO:0032259">
    <property type="term" value="P:methylation"/>
    <property type="evidence" value="ECO:0007669"/>
    <property type="project" value="UniProtKB-KW"/>
</dbReference>
<dbReference type="Gene3D" id="3.40.50.150">
    <property type="entry name" value="Vaccinia Virus protein VP39"/>
    <property type="match status" value="1"/>
</dbReference>
<dbReference type="InterPro" id="IPR004556">
    <property type="entry name" value="HemK-like"/>
</dbReference>
<dbReference type="InterPro" id="IPR007848">
    <property type="entry name" value="Small_mtfrase_dom"/>
</dbReference>
<dbReference type="Pfam" id="PF05175">
    <property type="entry name" value="MTS"/>
    <property type="match status" value="1"/>
</dbReference>
<dbReference type="GO" id="GO:0003676">
    <property type="term" value="F:nucleic acid binding"/>
    <property type="evidence" value="ECO:0007669"/>
    <property type="project" value="InterPro"/>
</dbReference>
<dbReference type="PANTHER" id="PTHR18895">
    <property type="entry name" value="HEMK METHYLTRANSFERASE"/>
    <property type="match status" value="1"/>
</dbReference>
<keyword evidence="2 8" id="KW-0489">Methyltransferase</keyword>
<evidence type="ECO:0000256" key="3">
    <source>
        <dbReference type="ARBA" id="ARBA00022679"/>
    </source>
</evidence>
<dbReference type="RefSeq" id="WP_153510345.1">
    <property type="nucleotide sequence ID" value="NZ_CP045652.1"/>
</dbReference>
<sequence length="283" mass="32030">MGTLLQIRQNYIDKLSSIYDAEEAKALFQIGVEALMGINKLQLSLQLQNQLNSVDETALQDLLVDLSTGKPIQHILGHAPFYGAEFLVNAHTLIPRPETEELVDLILRDHQNQENLRLIDIGTGSGCIAISLQNNLKNANTVAVDISQDALAIARENAKRQKATVDFRCLDILEWELTFGDETYDIIVSNPPYITEEEMSSMHHNVLQHEPHSALFVPQEAPLLFYDYIADFALTHLKPNGHLYFEINQYLAQETKDLMLKKGFKNAVIFEDINAVPRMLKVY</sequence>
<keyword evidence="3 8" id="KW-0808">Transferase</keyword>
<dbReference type="EMBL" id="CP045652">
    <property type="protein sequence ID" value="QGA25960.1"/>
    <property type="molecule type" value="Genomic_DNA"/>
</dbReference>
<keyword evidence="4" id="KW-0949">S-adenosyl-L-methionine</keyword>
<organism evidence="8 9">
    <name type="scientific">Sphingobacterium zhuxiongii</name>
    <dbReference type="NCBI Taxonomy" id="2662364"/>
    <lineage>
        <taxon>Bacteria</taxon>
        <taxon>Pseudomonadati</taxon>
        <taxon>Bacteroidota</taxon>
        <taxon>Sphingobacteriia</taxon>
        <taxon>Sphingobacteriales</taxon>
        <taxon>Sphingobacteriaceae</taxon>
        <taxon>Sphingobacterium</taxon>
    </lineage>
</organism>
<evidence type="ECO:0000313" key="9">
    <source>
        <dbReference type="Proteomes" id="UP000326921"/>
    </source>
</evidence>
<evidence type="ECO:0000256" key="1">
    <source>
        <dbReference type="ARBA" id="ARBA00012771"/>
    </source>
</evidence>
<dbReference type="GO" id="GO:0102559">
    <property type="term" value="F:peptide chain release factor N(5)-glutamine methyltransferase activity"/>
    <property type="evidence" value="ECO:0007669"/>
    <property type="project" value="UniProtKB-EC"/>
</dbReference>
<evidence type="ECO:0000256" key="5">
    <source>
        <dbReference type="ARBA" id="ARBA00048391"/>
    </source>
</evidence>
<dbReference type="InterPro" id="IPR050320">
    <property type="entry name" value="N5-glutamine_MTase"/>
</dbReference>
<dbReference type="AlphaFoldDB" id="A0A5Q0QFI3"/>
<dbReference type="InterPro" id="IPR040758">
    <property type="entry name" value="PrmC_N"/>
</dbReference>
<dbReference type="InterPro" id="IPR029063">
    <property type="entry name" value="SAM-dependent_MTases_sf"/>
</dbReference>
<dbReference type="InterPro" id="IPR019874">
    <property type="entry name" value="RF_methyltr_PrmC"/>
</dbReference>
<protein>
    <recommendedName>
        <fullName evidence="1">peptide chain release factor N(5)-glutamine methyltransferase</fullName>
        <ecNumber evidence="1">2.1.1.297</ecNumber>
    </recommendedName>
</protein>
<dbReference type="Pfam" id="PF17827">
    <property type="entry name" value="PrmC_N"/>
    <property type="match status" value="1"/>
</dbReference>
<dbReference type="NCBIfam" id="TIGR03534">
    <property type="entry name" value="RF_mod_PrmC"/>
    <property type="match status" value="1"/>
</dbReference>
<dbReference type="NCBIfam" id="TIGR00536">
    <property type="entry name" value="hemK_fam"/>
    <property type="match status" value="1"/>
</dbReference>
<proteinExistence type="predicted"/>
<dbReference type="SUPFAM" id="SSF53335">
    <property type="entry name" value="S-adenosyl-L-methionine-dependent methyltransferases"/>
    <property type="match status" value="1"/>
</dbReference>
<dbReference type="PANTHER" id="PTHR18895:SF74">
    <property type="entry name" value="MTRF1L RELEASE FACTOR GLUTAMINE METHYLTRANSFERASE"/>
    <property type="match status" value="1"/>
</dbReference>
<dbReference type="CDD" id="cd02440">
    <property type="entry name" value="AdoMet_MTases"/>
    <property type="match status" value="1"/>
</dbReference>
<comment type="catalytic activity">
    <reaction evidence="5">
        <text>L-glutaminyl-[peptide chain release factor] + S-adenosyl-L-methionine = N(5)-methyl-L-glutaminyl-[peptide chain release factor] + S-adenosyl-L-homocysteine + H(+)</text>
        <dbReference type="Rhea" id="RHEA:42896"/>
        <dbReference type="Rhea" id="RHEA-COMP:10271"/>
        <dbReference type="Rhea" id="RHEA-COMP:10272"/>
        <dbReference type="ChEBI" id="CHEBI:15378"/>
        <dbReference type="ChEBI" id="CHEBI:30011"/>
        <dbReference type="ChEBI" id="CHEBI:57856"/>
        <dbReference type="ChEBI" id="CHEBI:59789"/>
        <dbReference type="ChEBI" id="CHEBI:61891"/>
        <dbReference type="EC" id="2.1.1.297"/>
    </reaction>
</comment>
<evidence type="ECO:0000256" key="4">
    <source>
        <dbReference type="ARBA" id="ARBA00022691"/>
    </source>
</evidence>
<dbReference type="PROSITE" id="PS00092">
    <property type="entry name" value="N6_MTASE"/>
    <property type="match status" value="1"/>
</dbReference>
<dbReference type="KEGG" id="sphe:GFH32_06365"/>
<feature type="domain" description="Methyltransferase small" evidence="6">
    <location>
        <begin position="106"/>
        <end position="202"/>
    </location>
</feature>
<evidence type="ECO:0000313" key="8">
    <source>
        <dbReference type="EMBL" id="QGA25960.1"/>
    </source>
</evidence>
<reference evidence="8 9" key="1">
    <citation type="submission" date="2019-10" db="EMBL/GenBank/DDBJ databases">
        <authorList>
            <person name="Dong K."/>
        </authorList>
    </citation>
    <scope>NUCLEOTIDE SEQUENCE [LARGE SCALE GENOMIC DNA]</scope>
    <source>
        <strain evidence="9">dk4302</strain>
    </source>
</reference>
<keyword evidence="9" id="KW-1185">Reference proteome</keyword>
<evidence type="ECO:0000259" key="6">
    <source>
        <dbReference type="Pfam" id="PF05175"/>
    </source>
</evidence>
<gene>
    <name evidence="8" type="primary">prmC</name>
    <name evidence="8" type="ORF">GFH32_06365</name>
</gene>
<dbReference type="Gene3D" id="1.10.8.10">
    <property type="entry name" value="DNA helicase RuvA subunit, C-terminal domain"/>
    <property type="match status" value="1"/>
</dbReference>
<dbReference type="Proteomes" id="UP000326921">
    <property type="component" value="Chromosome"/>
</dbReference>
<dbReference type="InterPro" id="IPR002052">
    <property type="entry name" value="DNA_methylase_N6_adenine_CS"/>
</dbReference>
<evidence type="ECO:0000256" key="2">
    <source>
        <dbReference type="ARBA" id="ARBA00022603"/>
    </source>
</evidence>
<evidence type="ECO:0000259" key="7">
    <source>
        <dbReference type="Pfam" id="PF17827"/>
    </source>
</evidence>
<dbReference type="EC" id="2.1.1.297" evidence="1"/>
<name>A0A5Q0QFI3_9SPHI</name>
<feature type="domain" description="Release factor glutamine methyltransferase N-terminal" evidence="7">
    <location>
        <begin position="13"/>
        <end position="77"/>
    </location>
</feature>
<accession>A0A5Q0QFI3</accession>